<dbReference type="EMBL" id="SOZE01000003">
    <property type="protein sequence ID" value="TFF39537.1"/>
    <property type="molecule type" value="Genomic_DNA"/>
</dbReference>
<evidence type="ECO:0000313" key="2">
    <source>
        <dbReference type="Proteomes" id="UP000297540"/>
    </source>
</evidence>
<dbReference type="Proteomes" id="UP000297540">
    <property type="component" value="Unassembled WGS sequence"/>
</dbReference>
<comment type="caution">
    <text evidence="1">The sequence shown here is derived from an EMBL/GenBank/DDBJ whole genome shotgun (WGS) entry which is preliminary data.</text>
</comment>
<dbReference type="OrthoDB" id="9849227at2"/>
<protein>
    <submittedName>
        <fullName evidence="1">Uncharacterized protein</fullName>
    </submittedName>
</protein>
<reference evidence="1 2" key="1">
    <citation type="journal article" date="2017" name="Int. J. Syst. Evol. Microbiol.">
        <title>Mucilaginibacterpsychrotolerans sp. nov., isolated from peatlands.</title>
        <authorList>
            <person name="Deng Y."/>
            <person name="Shen L."/>
            <person name="Xu B."/>
            <person name="Liu Y."/>
            <person name="Gu Z."/>
            <person name="Liu H."/>
            <person name="Zhou Y."/>
        </authorList>
    </citation>
    <scope>NUCLEOTIDE SEQUENCE [LARGE SCALE GENOMIC DNA]</scope>
    <source>
        <strain evidence="1 2">NH7-4</strain>
    </source>
</reference>
<sequence>MKLLLRYKSMGADCYTYKLNPEKLRGNLTIALTDIRKSPPFYRHLGALQEEVNNSEHYKGDYYDDFRQSLDLSTILNALADIENLGTSAYLGIILNWIWIVEDLGCLSEDEFVAKLSYYGFELIFYLHEKDVCWVYMNQIDSYAYFNNVEEPKTYDGEYSLLTNKFHRNYLQYLLAVLRKVYLDEKYPYSPKRHYGDGNSFIRNYKGLDKYETAAEMALSEIREENITEDLVEATELHYRRSPTASHYYVAEYLFSDIVELQNKLEDYDGKIFIHYSF</sequence>
<keyword evidence="2" id="KW-1185">Reference proteome</keyword>
<organism evidence="1 2">
    <name type="scientific">Mucilaginibacter psychrotolerans</name>
    <dbReference type="NCBI Taxonomy" id="1524096"/>
    <lineage>
        <taxon>Bacteria</taxon>
        <taxon>Pseudomonadati</taxon>
        <taxon>Bacteroidota</taxon>
        <taxon>Sphingobacteriia</taxon>
        <taxon>Sphingobacteriales</taxon>
        <taxon>Sphingobacteriaceae</taxon>
        <taxon>Mucilaginibacter</taxon>
    </lineage>
</organism>
<evidence type="ECO:0000313" key="1">
    <source>
        <dbReference type="EMBL" id="TFF39537.1"/>
    </source>
</evidence>
<proteinExistence type="predicted"/>
<gene>
    <name evidence="1" type="ORF">E2R66_03965</name>
</gene>
<accession>A0A4Y8SLT7</accession>
<dbReference type="RefSeq" id="WP_133226904.1">
    <property type="nucleotide sequence ID" value="NZ_SOZE01000003.1"/>
</dbReference>
<name>A0A4Y8SLT7_9SPHI</name>
<dbReference type="AlphaFoldDB" id="A0A4Y8SLT7"/>